<keyword evidence="9 15" id="KW-0472">Membrane</keyword>
<keyword evidence="12" id="KW-0012">Acyltransferase</keyword>
<keyword evidence="11" id="KW-1208">Phospholipid metabolism</keyword>
<evidence type="ECO:0000256" key="8">
    <source>
        <dbReference type="ARBA" id="ARBA00023098"/>
    </source>
</evidence>
<dbReference type="InterPro" id="IPR045252">
    <property type="entry name" value="LPCAT1-like"/>
</dbReference>
<evidence type="ECO:0000256" key="11">
    <source>
        <dbReference type="ARBA" id="ARBA00023264"/>
    </source>
</evidence>
<dbReference type="PANTHER" id="PTHR23063:SF6">
    <property type="entry name" value="PHOSPHOLIPID_GLYCEROL ACYLTRANSFERASE DOMAIN-CONTAINING PROTEIN"/>
    <property type="match status" value="1"/>
</dbReference>
<feature type="region of interest" description="Disordered" evidence="14">
    <location>
        <begin position="450"/>
        <end position="474"/>
    </location>
</feature>
<evidence type="ECO:0000256" key="15">
    <source>
        <dbReference type="SAM" id="Phobius"/>
    </source>
</evidence>
<evidence type="ECO:0000256" key="12">
    <source>
        <dbReference type="ARBA" id="ARBA00023315"/>
    </source>
</evidence>
<evidence type="ECO:0000256" key="4">
    <source>
        <dbReference type="ARBA" id="ARBA00022516"/>
    </source>
</evidence>
<dbReference type="Pfam" id="PF01553">
    <property type="entry name" value="Acyltransferase"/>
    <property type="match status" value="1"/>
</dbReference>
<feature type="domain" description="Phospholipid/glycerol acyltransferase" evidence="16">
    <location>
        <begin position="233"/>
        <end position="348"/>
    </location>
</feature>
<dbReference type="Proteomes" id="UP001176961">
    <property type="component" value="Unassembled WGS sequence"/>
</dbReference>
<evidence type="ECO:0000256" key="2">
    <source>
        <dbReference type="ARBA" id="ARBA00005189"/>
    </source>
</evidence>
<keyword evidence="8" id="KW-0443">Lipid metabolism</keyword>
<gene>
    <name evidence="17" type="ORF">CYNAS_LOCUS19265</name>
</gene>
<feature type="transmembrane region" description="Helical" evidence="15">
    <location>
        <begin position="157"/>
        <end position="190"/>
    </location>
</feature>
<comment type="subcellular location">
    <subcellularLocation>
        <location evidence="1">Membrane</location>
    </subcellularLocation>
</comment>
<keyword evidence="10" id="KW-0594">Phospholipid biosynthesis</keyword>
<evidence type="ECO:0000256" key="5">
    <source>
        <dbReference type="ARBA" id="ARBA00022679"/>
    </source>
</evidence>
<dbReference type="GO" id="GO:0016020">
    <property type="term" value="C:membrane"/>
    <property type="evidence" value="ECO:0007669"/>
    <property type="project" value="UniProtKB-SubCell"/>
</dbReference>
<dbReference type="InterPro" id="IPR002123">
    <property type="entry name" value="Plipid/glycerol_acylTrfase"/>
</dbReference>
<dbReference type="SMART" id="SM00563">
    <property type="entry name" value="PlsC"/>
    <property type="match status" value="1"/>
</dbReference>
<keyword evidence="7 15" id="KW-1133">Transmembrane helix</keyword>
<comment type="caution">
    <text evidence="17">The sequence shown here is derived from an EMBL/GenBank/DDBJ whole genome shotgun (WGS) entry which is preliminary data.</text>
</comment>
<protein>
    <recommendedName>
        <fullName evidence="16">Phospholipid/glycerol acyltransferase domain-containing protein</fullName>
    </recommendedName>
</protein>
<proteinExistence type="inferred from homology"/>
<name>A0AA36MFA9_CYLNA</name>
<comment type="pathway">
    <text evidence="13">Phospholipid metabolism.</text>
</comment>
<evidence type="ECO:0000256" key="3">
    <source>
        <dbReference type="ARBA" id="ARBA00008655"/>
    </source>
</evidence>
<sequence length="474" mass="53973">MCSSPRVTHVVPRLSGMILELLAIYGSILLGCIISTTFLILIGKSWGPLPHYYLGIVRWIQRFYPKVYPKSHAPYPAIVKKDPYNSLMRDKETSSSHFPFLTDPRDSLKISLDALHSGIEAIVQDNVAPVFGRAPTHSQSLLRMTPYPQWTKFQKALFYLTVIFRWTFLFPIRLAFLLLSFAFLIGAVIIAVNRRLTDKEKTWVGIVYSRLFCCSMGVVASFRNKHLRPKGPGVAVANHMTPNDAQILFSNTPVGSSYGYVITGQKHEGIIGSMETLASSLCPTYWVERENKADRREFLTEIIKKSQFGGPILLFPEGYCSNNTQVLQFRKAIFDDGVRIYPIAIKQRSRYGDSFWFDDLFYMYLLRVMSSWAIYYDVTYLPSMIKLPTETKVEFAARTQAVICDVVGVPAGQFDGSMFYSKTMQERVRTCQREICANALRTFYFGEEKTEEEDSKASESIPAQVQDDRPIVVN</sequence>
<reference evidence="17" key="1">
    <citation type="submission" date="2023-07" db="EMBL/GenBank/DDBJ databases">
        <authorList>
            <consortium name="CYATHOMIX"/>
        </authorList>
    </citation>
    <scope>NUCLEOTIDE SEQUENCE</scope>
    <source>
        <strain evidence="17">N/A</strain>
    </source>
</reference>
<keyword evidence="6 15" id="KW-0812">Transmembrane</keyword>
<dbReference type="SUPFAM" id="SSF69593">
    <property type="entry name" value="Glycerol-3-phosphate (1)-acyltransferase"/>
    <property type="match status" value="1"/>
</dbReference>
<evidence type="ECO:0000256" key="10">
    <source>
        <dbReference type="ARBA" id="ARBA00023209"/>
    </source>
</evidence>
<evidence type="ECO:0000256" key="14">
    <source>
        <dbReference type="SAM" id="MobiDB-lite"/>
    </source>
</evidence>
<feature type="transmembrane region" description="Helical" evidence="15">
    <location>
        <begin position="22"/>
        <end position="42"/>
    </location>
</feature>
<dbReference type="CDD" id="cd07991">
    <property type="entry name" value="LPLAT_LPCAT1-like"/>
    <property type="match status" value="1"/>
</dbReference>
<keyword evidence="4" id="KW-0444">Lipid biosynthesis</keyword>
<evidence type="ECO:0000313" key="17">
    <source>
        <dbReference type="EMBL" id="CAJ0607282.1"/>
    </source>
</evidence>
<evidence type="ECO:0000313" key="18">
    <source>
        <dbReference type="Proteomes" id="UP001176961"/>
    </source>
</evidence>
<dbReference type="GO" id="GO:0005783">
    <property type="term" value="C:endoplasmic reticulum"/>
    <property type="evidence" value="ECO:0007669"/>
    <property type="project" value="TreeGrafter"/>
</dbReference>
<evidence type="ECO:0000256" key="6">
    <source>
        <dbReference type="ARBA" id="ARBA00022692"/>
    </source>
</evidence>
<comment type="similarity">
    <text evidence="3">Belongs to the 1-acyl-sn-glycerol-3-phosphate acyltransferase family.</text>
</comment>
<dbReference type="GO" id="GO:0019432">
    <property type="term" value="P:triglyceride biosynthetic process"/>
    <property type="evidence" value="ECO:0007669"/>
    <property type="project" value="TreeGrafter"/>
</dbReference>
<dbReference type="PANTHER" id="PTHR23063">
    <property type="entry name" value="PHOSPHOLIPID ACYLTRANSFERASE"/>
    <property type="match status" value="1"/>
</dbReference>
<evidence type="ECO:0000259" key="16">
    <source>
        <dbReference type="SMART" id="SM00563"/>
    </source>
</evidence>
<evidence type="ECO:0000256" key="1">
    <source>
        <dbReference type="ARBA" id="ARBA00004370"/>
    </source>
</evidence>
<evidence type="ECO:0000256" key="7">
    <source>
        <dbReference type="ARBA" id="ARBA00022989"/>
    </source>
</evidence>
<keyword evidence="18" id="KW-1185">Reference proteome</keyword>
<dbReference type="PROSITE" id="PS51257">
    <property type="entry name" value="PROKAR_LIPOPROTEIN"/>
    <property type="match status" value="1"/>
</dbReference>
<dbReference type="GO" id="GO:0008654">
    <property type="term" value="P:phospholipid biosynthetic process"/>
    <property type="evidence" value="ECO:0007669"/>
    <property type="project" value="UniProtKB-KW"/>
</dbReference>
<evidence type="ECO:0000256" key="9">
    <source>
        <dbReference type="ARBA" id="ARBA00023136"/>
    </source>
</evidence>
<keyword evidence="5" id="KW-0808">Transferase</keyword>
<evidence type="ECO:0000256" key="13">
    <source>
        <dbReference type="ARBA" id="ARBA00025707"/>
    </source>
</evidence>
<dbReference type="GO" id="GO:0004366">
    <property type="term" value="F:glycerol-3-phosphate O-acyltransferase activity"/>
    <property type="evidence" value="ECO:0007669"/>
    <property type="project" value="TreeGrafter"/>
</dbReference>
<organism evidence="17 18">
    <name type="scientific">Cylicocyclus nassatus</name>
    <name type="common">Nematode worm</name>
    <dbReference type="NCBI Taxonomy" id="53992"/>
    <lineage>
        <taxon>Eukaryota</taxon>
        <taxon>Metazoa</taxon>
        <taxon>Ecdysozoa</taxon>
        <taxon>Nematoda</taxon>
        <taxon>Chromadorea</taxon>
        <taxon>Rhabditida</taxon>
        <taxon>Rhabditina</taxon>
        <taxon>Rhabditomorpha</taxon>
        <taxon>Strongyloidea</taxon>
        <taxon>Strongylidae</taxon>
        <taxon>Cylicocyclus</taxon>
    </lineage>
</organism>
<feature type="transmembrane region" description="Helical" evidence="15">
    <location>
        <begin position="202"/>
        <end position="222"/>
    </location>
</feature>
<dbReference type="EMBL" id="CATQJL010000316">
    <property type="protein sequence ID" value="CAJ0607282.1"/>
    <property type="molecule type" value="Genomic_DNA"/>
</dbReference>
<dbReference type="AlphaFoldDB" id="A0AA36MFA9"/>
<accession>A0AA36MFA9</accession>
<comment type="pathway">
    <text evidence="2">Lipid metabolism.</text>
</comment>